<dbReference type="Gene3D" id="1.25.40.20">
    <property type="entry name" value="Ankyrin repeat-containing domain"/>
    <property type="match status" value="10"/>
</dbReference>
<dbReference type="InterPro" id="IPR056884">
    <property type="entry name" value="NPHP3-like_N"/>
</dbReference>
<keyword evidence="1" id="KW-0677">Repeat</keyword>
<dbReference type="Pfam" id="PF24883">
    <property type="entry name" value="NPHP3_N"/>
    <property type="match status" value="1"/>
</dbReference>
<feature type="repeat" description="ANK" evidence="2">
    <location>
        <begin position="1234"/>
        <end position="1266"/>
    </location>
</feature>
<dbReference type="PANTHER" id="PTHR24133:SF40">
    <property type="entry name" value="ANKYRIN REPEAT DOMAIN 44"/>
    <property type="match status" value="1"/>
</dbReference>
<dbReference type="EMBL" id="CABFNO020001340">
    <property type="protein sequence ID" value="CAG9982350.1"/>
    <property type="molecule type" value="Genomic_DNA"/>
</dbReference>
<dbReference type="Pfam" id="PF12796">
    <property type="entry name" value="Ank_2"/>
    <property type="match status" value="4"/>
</dbReference>
<feature type="repeat" description="ANK" evidence="2">
    <location>
        <begin position="1606"/>
        <end position="1647"/>
    </location>
</feature>
<dbReference type="PANTHER" id="PTHR24133">
    <property type="entry name" value="ANKYRIN DOMAIN-CONTAINING"/>
    <property type="match status" value="1"/>
</dbReference>
<organism evidence="4 5">
    <name type="scientific">Clonostachys byssicola</name>
    <dbReference type="NCBI Taxonomy" id="160290"/>
    <lineage>
        <taxon>Eukaryota</taxon>
        <taxon>Fungi</taxon>
        <taxon>Dikarya</taxon>
        <taxon>Ascomycota</taxon>
        <taxon>Pezizomycotina</taxon>
        <taxon>Sordariomycetes</taxon>
        <taxon>Hypocreomycetidae</taxon>
        <taxon>Hypocreales</taxon>
        <taxon>Bionectriaceae</taxon>
        <taxon>Clonostachys</taxon>
    </lineage>
</organism>
<dbReference type="PROSITE" id="PS50297">
    <property type="entry name" value="ANK_REP_REGION"/>
    <property type="match status" value="7"/>
</dbReference>
<feature type="repeat" description="ANK" evidence="2">
    <location>
        <begin position="951"/>
        <end position="984"/>
    </location>
</feature>
<dbReference type="SUPFAM" id="SSF48403">
    <property type="entry name" value="Ankyrin repeat"/>
    <property type="match status" value="5"/>
</dbReference>
<feature type="domain" description="Nephrocystin 3-like N-terminal" evidence="3">
    <location>
        <begin position="65"/>
        <end position="227"/>
    </location>
</feature>
<comment type="caution">
    <text evidence="4">The sequence shown here is derived from an EMBL/GenBank/DDBJ whole genome shotgun (WGS) entry which is preliminary data.</text>
</comment>
<dbReference type="PROSITE" id="PS50088">
    <property type="entry name" value="ANK_REPEAT"/>
    <property type="match status" value="9"/>
</dbReference>
<evidence type="ECO:0000259" key="3">
    <source>
        <dbReference type="Pfam" id="PF24883"/>
    </source>
</evidence>
<feature type="repeat" description="ANK" evidence="2">
    <location>
        <begin position="882"/>
        <end position="915"/>
    </location>
</feature>
<dbReference type="InterPro" id="IPR052391">
    <property type="entry name" value="E3_Ligase-Neurotoxin"/>
</dbReference>
<feature type="repeat" description="ANK" evidence="2">
    <location>
        <begin position="1965"/>
        <end position="2001"/>
    </location>
</feature>
<dbReference type="SUPFAM" id="SSF52540">
    <property type="entry name" value="P-loop containing nucleoside triphosphate hydrolases"/>
    <property type="match status" value="1"/>
</dbReference>
<evidence type="ECO:0000313" key="4">
    <source>
        <dbReference type="EMBL" id="CAG9982350.1"/>
    </source>
</evidence>
<feature type="repeat" description="ANK" evidence="2">
    <location>
        <begin position="609"/>
        <end position="635"/>
    </location>
</feature>
<keyword evidence="5" id="KW-1185">Reference proteome</keyword>
<gene>
    <name evidence="4" type="ORF">CBYS24578_00013210</name>
</gene>
<dbReference type="OrthoDB" id="21416at2759"/>
<dbReference type="InterPro" id="IPR036770">
    <property type="entry name" value="Ankyrin_rpt-contain_sf"/>
</dbReference>
<keyword evidence="2" id="KW-0040">ANK repeat</keyword>
<evidence type="ECO:0000313" key="5">
    <source>
        <dbReference type="Proteomes" id="UP000754883"/>
    </source>
</evidence>
<evidence type="ECO:0000256" key="1">
    <source>
        <dbReference type="ARBA" id="ARBA00022737"/>
    </source>
</evidence>
<dbReference type="Pfam" id="PF00023">
    <property type="entry name" value="Ank"/>
    <property type="match status" value="1"/>
</dbReference>
<reference evidence="4" key="1">
    <citation type="submission" date="2021-10" db="EMBL/GenBank/DDBJ databases">
        <authorList>
            <person name="Piombo E."/>
        </authorList>
    </citation>
    <scope>NUCLEOTIDE SEQUENCE</scope>
</reference>
<dbReference type="InterPro" id="IPR002110">
    <property type="entry name" value="Ankyrin_rpt"/>
</dbReference>
<feature type="repeat" description="ANK" evidence="2">
    <location>
        <begin position="916"/>
        <end position="950"/>
    </location>
</feature>
<sequence length="2121" mass="233867">MSDSESYSEPDAVIIDRDDVSNYNPDNVLPLPAEEIHKIREWLEPTPYAVVGGEYRKHLNSHASGTGQWLTSTEEYKQWLHGEDCGLLWIKGIPGSGKSVHAAKLINDIESANPGCPVLYFFFRQIIAANHTPQALTRDWMDQVLKYSPPLQHRLLEYVEKKIPLSSLSTGDLLKDLQMAFRGLPDKVFCVADALDEMDTGNDAFLRALGLLGCDRPAKVKVLITSRPVARVETPLGQIPALHIRLEERLVDVDISTYVHSALSESCIPRDKWDAIASAVPGRANGLFLYAKLAMEAFLEPGADLETVLAHLPADLNVLYTDLLREHVRRSGVSPSLQRLILQAVTHATRPLRLIELAEMCRVVTPAGAGKDLRAMKDLIRVACGPLLEILPDETVSVVHHSFTEYLKGTTRLEDDEGYAVLGQGPSQAQLALTCLRYLLTTKCLDEVKSSIDDSLEEPGYGDYAGETESTWVPGSITELRIKFPFFAYAVSNWHVHVRKSGAACYPQDEINALLDRFIAVDDTRRAWLEVAWPGRVWNARKFSALHVAGRYGLAAYARELVARRPSDVDACDVCGKTPLWWAASEGHAATVSELMTAGADPTHECKSSGYQPLHEAACKNHHEVIKILLEAGIEPLTPVGLAEHDMCYSGSSSGDRRSGLTIACEKGHVEAVSAFLPYVDLDSLHRGLSWAALAGQAGVVKLILSQPGINVNEVVRGSTALFKACLKRDLATIEVLLDAEADAKLLHEAREPEFESYRSYTSRNTPDDSYLKFSCLHALCGTVPDNPASYHDWDDDDGCQMASLLIDAGVDIHYETDGGKTALHSIVGTSYYVAQVLLQAGASANARDAHGRTPLYYSSIPACVHLLADEGDADLNVRDLHGDTPLLAALETYGKENIVLMLLYCGADAEILNAAGDNALHVALKNYGASRNIIEALLKSGVDPDARNRRGETPLMCSSSPNDAEKIWDLLLAAGADINARDRKGHTIFWRQVKQAPRAKDDVRFLLDHGASPFVRDLQGRTCLHEAIKRRDSTSNHSSVSPESTWRLDFLLEIGLDHTAVDKNGNSLLHELAAREGDKDAYGRDWVLPLWKRLVNDLKLDVDQQNSYANAEANTTQSMGRTPLHILCDAFPGDAERYTRDPEPIDFLLAQMKDVHAMDATGMTALHVAATRTEYCTLKLLEAGLDPRAITNAGATPLHLAARAEQSNIVGILVRALEDGQGQIQGINAKDAAGLTPLYHAVRSGRHETVMILLSAGADPNAGCDLFKACGEFEQENARLTVVNDIYYDPLTLRESEREVSAREARLHSTSFPRAKVSSLDTRRLEEIVKLLIQFGADASRIAKSDSNSHSVVGDCVWQGKAYTASCLIDNVPTSLWVEEGKIAPYSNFLSISAAAYDPSLAKSDSFPSVGPDHKRSIHFDLFIKQKQYQLVKELAKRGTRFLPDPRDEFNFSHFSVLIEHGFYLLVKKIGAIEAKRALDKGDWHAFGDRSKPGLWCAYQAADEDKSDRGGRFISESMPKPFLLLEAVQRSFLNIEIVKSLVENFHVDVNERAWERDYSDNRSGFTHGDSALHHVSRGFHWWHVHFAMKYLLTVQGILVDLRGKDGLTPLHVAAGGGRYCSKPAPHARDAARRLLKAGADIHALTNRGESCLSLAAHDIQMVCLLLEHGAIASPDDLASAIEAGRIDVLQKLLDAGRGTGEERSDLDLSLALRTAGQLFMKYDPSDQDDDVWRPTVDNQIAIRMIEMLIKHGANPLCHYVYCSEEEYDVPRLRWRPHIHFNDDLPLACPSTEHQEVSLLHELIRTVRDFQIRPFLVPGLDINHRDPFGRTILHEVCQKVDLLNKPYSQPQQSTATVQDESQDHETTFQRLVALSADATALDQRGQSALVSLIRASGWSAAPTSGERNALEVLLRLAPELVHVADSCGDTPLIHAARAATRPAANTEIIKHLLAAGASPLVTNKNGENVLHMLAEDLGTAGLRGIFRELVDRGADINQRSNTGETPLFRFAHRCPQDADRHYDPDWSKRRVRGDEYEEPREQGAIALLQELGADFAARDNEGRGLLHVAAADGGDAVRYQELMAAGLDPMLENKAQQTAIDVAAAHSNTAILEIFEKKARR</sequence>
<feature type="repeat" description="ANK" evidence="2">
    <location>
        <begin position="1194"/>
        <end position="1216"/>
    </location>
</feature>
<dbReference type="Proteomes" id="UP000754883">
    <property type="component" value="Unassembled WGS sequence"/>
</dbReference>
<proteinExistence type="predicted"/>
<name>A0A9N9UC89_9HYPO</name>
<feature type="repeat" description="ANK" evidence="2">
    <location>
        <begin position="575"/>
        <end position="607"/>
    </location>
</feature>
<evidence type="ECO:0000256" key="2">
    <source>
        <dbReference type="PROSITE-ProRule" id="PRU00023"/>
    </source>
</evidence>
<dbReference type="SMART" id="SM00248">
    <property type="entry name" value="ANK"/>
    <property type="match status" value="23"/>
</dbReference>
<dbReference type="Gene3D" id="3.40.50.300">
    <property type="entry name" value="P-loop containing nucleotide triphosphate hydrolases"/>
    <property type="match status" value="1"/>
</dbReference>
<protein>
    <recommendedName>
        <fullName evidence="3">Nephrocystin 3-like N-terminal domain-containing protein</fullName>
    </recommendedName>
</protein>
<dbReference type="InterPro" id="IPR027417">
    <property type="entry name" value="P-loop_NTPase"/>
</dbReference>
<accession>A0A9N9UC89</accession>